<reference evidence="2" key="1">
    <citation type="submission" date="2018-05" db="EMBL/GenBank/DDBJ databases">
        <authorList>
            <person name="Lanie J.A."/>
            <person name="Ng W.-L."/>
            <person name="Kazmierczak K.M."/>
            <person name="Andrzejewski T.M."/>
            <person name="Davidsen T.M."/>
            <person name="Wayne K.J."/>
            <person name="Tettelin H."/>
            <person name="Glass J.I."/>
            <person name="Rusch D."/>
            <person name="Podicherti R."/>
            <person name="Tsui H.-C.T."/>
            <person name="Winkler M.E."/>
        </authorList>
    </citation>
    <scope>NUCLEOTIDE SEQUENCE</scope>
</reference>
<evidence type="ECO:0000256" key="1">
    <source>
        <dbReference type="SAM" id="Phobius"/>
    </source>
</evidence>
<dbReference type="EMBL" id="UINC01019573">
    <property type="protein sequence ID" value="SVA82951.1"/>
    <property type="molecule type" value="Genomic_DNA"/>
</dbReference>
<dbReference type="AlphaFoldDB" id="A0A381Z1Y6"/>
<dbReference type="InterPro" id="IPR023214">
    <property type="entry name" value="HAD_sf"/>
</dbReference>
<protein>
    <submittedName>
        <fullName evidence="2">Uncharacterized protein</fullName>
    </submittedName>
</protein>
<dbReference type="PANTHER" id="PTHR43611:SF3">
    <property type="entry name" value="FLAVIN MONONUCLEOTIDE HYDROLASE 1, CHLOROPLATIC"/>
    <property type="match status" value="1"/>
</dbReference>
<keyword evidence="1" id="KW-0812">Transmembrane</keyword>
<dbReference type="Gene3D" id="3.40.50.1000">
    <property type="entry name" value="HAD superfamily/HAD-like"/>
    <property type="match status" value="1"/>
</dbReference>
<keyword evidence="1" id="KW-1133">Transmembrane helix</keyword>
<keyword evidence="1" id="KW-0472">Membrane</keyword>
<accession>A0A381Z1Y6</accession>
<gene>
    <name evidence="2" type="ORF">METZ01_LOCUS135805</name>
</gene>
<dbReference type="SUPFAM" id="SSF56784">
    <property type="entry name" value="HAD-like"/>
    <property type="match status" value="1"/>
</dbReference>
<name>A0A381Z1Y6_9ZZZZ</name>
<sequence>MHLVTLAAFVSVLSACRVESTVSVEVAGDGSGVVGVEVLLDEEATAAVGNLERQLRYDDLVEAGWSVDRPVLTDDGGTLVTAAKPFEVQNQLGSVLDEVLGPGVFDNFELVREHSFATTAWGISGIVDLSRGLDLFSDPALRGVLSGLPLGRTPEQLAELVDCETPCDPAGAFTLDLVVTLPDDQDLPAEAARWSVQLGDRTATPFELSSTIRHRAPRLWLVVSLVLVGMAVVALAVQGIRALLGRRTTPATARPVRARRKASEIIEQLPRSPDEPTDRSLQLVVVGGTGVLWQGGTGPEGLLVPFVRARGGIADAEEIADRYRSASLGQVSTAEFWLSIGVLGDPDALDNDYLARVGLRPDTRPFLEQMAARGLPVACMTNAVLSWAQHLRQGLGLQELIPHWVVSGEVGARKPSNAMFEAVRRMTGVAYPNMLLIDSDPSTLEAGRGVGMSTVLMRGRALVPDGFAHPVIDGFANLFRARRRPGLRRRDGSKSDPPAD</sequence>
<evidence type="ECO:0000313" key="2">
    <source>
        <dbReference type="EMBL" id="SVA82951.1"/>
    </source>
</evidence>
<dbReference type="Pfam" id="PF00702">
    <property type="entry name" value="Hydrolase"/>
    <property type="match status" value="1"/>
</dbReference>
<feature type="transmembrane region" description="Helical" evidence="1">
    <location>
        <begin position="219"/>
        <end position="237"/>
    </location>
</feature>
<dbReference type="InterPro" id="IPR036412">
    <property type="entry name" value="HAD-like_sf"/>
</dbReference>
<organism evidence="2">
    <name type="scientific">marine metagenome</name>
    <dbReference type="NCBI Taxonomy" id="408172"/>
    <lineage>
        <taxon>unclassified sequences</taxon>
        <taxon>metagenomes</taxon>
        <taxon>ecological metagenomes</taxon>
    </lineage>
</organism>
<proteinExistence type="predicted"/>
<dbReference type="PANTHER" id="PTHR43611">
    <property type="entry name" value="ALPHA-D-GLUCOSE 1-PHOSPHATE PHOSPHATASE"/>
    <property type="match status" value="1"/>
</dbReference>